<accession>A0A7X2ILH3</accession>
<organism evidence="1 2">
    <name type="scientific">Pseudoduganella rivuli</name>
    <dbReference type="NCBI Taxonomy" id="2666085"/>
    <lineage>
        <taxon>Bacteria</taxon>
        <taxon>Pseudomonadati</taxon>
        <taxon>Pseudomonadota</taxon>
        <taxon>Betaproteobacteria</taxon>
        <taxon>Burkholderiales</taxon>
        <taxon>Oxalobacteraceae</taxon>
        <taxon>Telluria group</taxon>
        <taxon>Pseudoduganella</taxon>
    </lineage>
</organism>
<protein>
    <submittedName>
        <fullName evidence="1">Uncharacterized protein</fullName>
    </submittedName>
</protein>
<sequence length="58" mass="6569">MTVRLIHIGKRARQQGIRVGNRYFHIMLDDVGVVLRIRDEPVRRDPLVAALFGDGVAT</sequence>
<dbReference type="RefSeq" id="WP_154373205.1">
    <property type="nucleotide sequence ID" value="NZ_WKJJ01000005.1"/>
</dbReference>
<evidence type="ECO:0000313" key="1">
    <source>
        <dbReference type="EMBL" id="MRV72050.1"/>
    </source>
</evidence>
<evidence type="ECO:0000313" key="2">
    <source>
        <dbReference type="Proteomes" id="UP000446768"/>
    </source>
</evidence>
<dbReference type="AlphaFoldDB" id="A0A7X2ILH3"/>
<gene>
    <name evidence="1" type="ORF">GJ700_10025</name>
</gene>
<name>A0A7X2ILH3_9BURK</name>
<comment type="caution">
    <text evidence="1">The sequence shown here is derived from an EMBL/GenBank/DDBJ whole genome shotgun (WGS) entry which is preliminary data.</text>
</comment>
<dbReference type="Proteomes" id="UP000446768">
    <property type="component" value="Unassembled WGS sequence"/>
</dbReference>
<reference evidence="1 2" key="1">
    <citation type="submission" date="2019-11" db="EMBL/GenBank/DDBJ databases">
        <title>Novel species isolated from a subtropical stream in China.</title>
        <authorList>
            <person name="Lu H."/>
        </authorList>
    </citation>
    <scope>NUCLEOTIDE SEQUENCE [LARGE SCALE GENOMIC DNA]</scope>
    <source>
        <strain evidence="1 2">FT92W</strain>
    </source>
</reference>
<keyword evidence="2" id="KW-1185">Reference proteome</keyword>
<proteinExistence type="predicted"/>
<dbReference type="EMBL" id="WKJJ01000005">
    <property type="protein sequence ID" value="MRV72050.1"/>
    <property type="molecule type" value="Genomic_DNA"/>
</dbReference>